<evidence type="ECO:0000259" key="7">
    <source>
        <dbReference type="Pfam" id="PF14322"/>
    </source>
</evidence>
<evidence type="ECO:0000259" key="6">
    <source>
        <dbReference type="Pfam" id="PF07980"/>
    </source>
</evidence>
<comment type="similarity">
    <text evidence="2">Belongs to the SusD family.</text>
</comment>
<dbReference type="PROSITE" id="PS51257">
    <property type="entry name" value="PROKAR_LIPOPROTEIN"/>
    <property type="match status" value="1"/>
</dbReference>
<dbReference type="InterPro" id="IPR011990">
    <property type="entry name" value="TPR-like_helical_dom_sf"/>
</dbReference>
<dbReference type="Pfam" id="PF14322">
    <property type="entry name" value="SusD-like_3"/>
    <property type="match status" value="1"/>
</dbReference>
<keyword evidence="5" id="KW-0998">Cell outer membrane</keyword>
<reference evidence="8 9" key="1">
    <citation type="submission" date="2023-03" db="EMBL/GenBank/DDBJ databases">
        <title>Muricauda XX sp. nov. and Muricauda XXX sp. nov., two novel species isolated from Okinawa Trough.</title>
        <authorList>
            <person name="Cao W."/>
            <person name="Deng X."/>
        </authorList>
    </citation>
    <scope>NUCLEOTIDE SEQUENCE [LARGE SCALE GENOMIC DNA]</scope>
    <source>
        <strain evidence="8 9">81s02</strain>
    </source>
</reference>
<proteinExistence type="inferred from homology"/>
<dbReference type="EMBL" id="JARFVA010000010">
    <property type="protein sequence ID" value="MDF0709088.1"/>
    <property type="molecule type" value="Genomic_DNA"/>
</dbReference>
<comment type="subcellular location">
    <subcellularLocation>
        <location evidence="1">Cell outer membrane</location>
    </subcellularLocation>
</comment>
<feature type="domain" description="SusD-like N-terminal" evidence="7">
    <location>
        <begin position="97"/>
        <end position="239"/>
    </location>
</feature>
<evidence type="ECO:0000256" key="5">
    <source>
        <dbReference type="ARBA" id="ARBA00023237"/>
    </source>
</evidence>
<keyword evidence="9" id="KW-1185">Reference proteome</keyword>
<dbReference type="Proteomes" id="UP001217083">
    <property type="component" value="Unassembled WGS sequence"/>
</dbReference>
<name>A0ABT5XT62_9FLAO</name>
<organism evidence="8 9">
    <name type="scientific">Flagellimonas okinawensis</name>
    <dbReference type="NCBI Taxonomy" id="3031324"/>
    <lineage>
        <taxon>Bacteria</taxon>
        <taxon>Pseudomonadati</taxon>
        <taxon>Bacteroidota</taxon>
        <taxon>Flavobacteriia</taxon>
        <taxon>Flavobacteriales</taxon>
        <taxon>Flavobacteriaceae</taxon>
        <taxon>Flagellimonas</taxon>
    </lineage>
</organism>
<evidence type="ECO:0000256" key="2">
    <source>
        <dbReference type="ARBA" id="ARBA00006275"/>
    </source>
</evidence>
<dbReference type="Pfam" id="PF07980">
    <property type="entry name" value="SusD_RagB"/>
    <property type="match status" value="1"/>
</dbReference>
<dbReference type="RefSeq" id="WP_275650857.1">
    <property type="nucleotide sequence ID" value="NZ_JARFVA010000010.1"/>
</dbReference>
<gene>
    <name evidence="8" type="ORF">PY091_17895</name>
</gene>
<comment type="caution">
    <text evidence="8">The sequence shown here is derived from an EMBL/GenBank/DDBJ whole genome shotgun (WGS) entry which is preliminary data.</text>
</comment>
<dbReference type="Gene3D" id="1.25.40.390">
    <property type="match status" value="1"/>
</dbReference>
<protein>
    <submittedName>
        <fullName evidence="8">RagB/SusD family nutrient uptake outer membrane protein</fullName>
    </submittedName>
</protein>
<evidence type="ECO:0000256" key="4">
    <source>
        <dbReference type="ARBA" id="ARBA00023136"/>
    </source>
</evidence>
<dbReference type="InterPro" id="IPR012944">
    <property type="entry name" value="SusD_RagB_dom"/>
</dbReference>
<evidence type="ECO:0000313" key="9">
    <source>
        <dbReference type="Proteomes" id="UP001217083"/>
    </source>
</evidence>
<feature type="domain" description="RagB/SusD" evidence="6">
    <location>
        <begin position="351"/>
        <end position="493"/>
    </location>
</feature>
<evidence type="ECO:0000256" key="3">
    <source>
        <dbReference type="ARBA" id="ARBA00022729"/>
    </source>
</evidence>
<keyword evidence="4" id="KW-0472">Membrane</keyword>
<accession>A0ABT5XT62</accession>
<dbReference type="SUPFAM" id="SSF48452">
    <property type="entry name" value="TPR-like"/>
    <property type="match status" value="1"/>
</dbReference>
<keyword evidence="3" id="KW-0732">Signal</keyword>
<evidence type="ECO:0000256" key="1">
    <source>
        <dbReference type="ARBA" id="ARBA00004442"/>
    </source>
</evidence>
<dbReference type="InterPro" id="IPR033985">
    <property type="entry name" value="SusD-like_N"/>
</dbReference>
<sequence>MKNSNIKISVIASLLLLAGCGKDFLDEQPSEFLTQEQVGEAAAVNPAVIEGTISGIYSTMFATQSGGTTNHDDFGHKGYDIYGDMLSGDMALSVSTYGWYRADITEFQATQDFTRTRNYMPWRFYYRIVRSANLVIDALGGNDFVPELEENRYLMGQAKTLRAHAYFYLTQYYANSYDPSAEILPIYDSPDDLNGPKVTTAEIYALMEKDLNESISLLDGFSRSSKSQVDKTVAQGVLAYVLASKGDSHQEVMDLTEEVINNGGYTLMNSEEILGGFNDLNTSGWMWGVDLTVDTGLGLVSWWGQMDLFTYSYAWAGDAKAMDSDLYAAIPADDARKGQFAEPTGGYTDLMPINKFYAPDRVIGGQANITTDYVYLRVAEMYLLHAEAAAKAGNDAAARTILKALLDERLPSSAYVDGLSGQALLDEIYLQTRIELWGEGKSYLSLKRNQGTVVRGANHLSNVGTPISYDDERLTFEIPQSEIQNNPSISTQN</sequence>
<evidence type="ECO:0000313" key="8">
    <source>
        <dbReference type="EMBL" id="MDF0709088.1"/>
    </source>
</evidence>